<feature type="transmembrane region" description="Helical" evidence="6">
    <location>
        <begin position="105"/>
        <end position="130"/>
    </location>
</feature>
<evidence type="ECO:0000256" key="4">
    <source>
        <dbReference type="ARBA" id="ARBA00022989"/>
    </source>
</evidence>
<keyword evidence="5 6" id="KW-0472">Membrane</keyword>
<dbReference type="EMBL" id="WIAO01000012">
    <property type="protein sequence ID" value="MQM26304.1"/>
    <property type="molecule type" value="Genomic_DNA"/>
</dbReference>
<feature type="transmembrane region" description="Helical" evidence="6">
    <location>
        <begin position="168"/>
        <end position="196"/>
    </location>
</feature>
<gene>
    <name evidence="7" type="ORF">GFD30_12090</name>
</gene>
<feature type="transmembrane region" description="Helical" evidence="6">
    <location>
        <begin position="318"/>
        <end position="340"/>
    </location>
</feature>
<feature type="transmembrane region" description="Helical" evidence="6">
    <location>
        <begin position="24"/>
        <end position="45"/>
    </location>
</feature>
<evidence type="ECO:0000256" key="6">
    <source>
        <dbReference type="SAM" id="Phobius"/>
    </source>
</evidence>
<feature type="transmembrane region" description="Helical" evidence="6">
    <location>
        <begin position="361"/>
        <end position="380"/>
    </location>
</feature>
<evidence type="ECO:0000313" key="7">
    <source>
        <dbReference type="EMBL" id="MQM26304.1"/>
    </source>
</evidence>
<dbReference type="InterPro" id="IPR036259">
    <property type="entry name" value="MFS_trans_sf"/>
</dbReference>
<evidence type="ECO:0000256" key="5">
    <source>
        <dbReference type="ARBA" id="ARBA00023136"/>
    </source>
</evidence>
<evidence type="ECO:0000256" key="3">
    <source>
        <dbReference type="ARBA" id="ARBA00022692"/>
    </source>
</evidence>
<protein>
    <submittedName>
        <fullName evidence="7">MFS transporter</fullName>
    </submittedName>
</protein>
<feature type="transmembrane region" description="Helical" evidence="6">
    <location>
        <begin position="294"/>
        <end position="312"/>
    </location>
</feature>
<name>A0A6L5G9H2_9ACTN</name>
<feature type="transmembrane region" description="Helical" evidence="6">
    <location>
        <begin position="57"/>
        <end position="79"/>
    </location>
</feature>
<dbReference type="SUPFAM" id="SSF103473">
    <property type="entry name" value="MFS general substrate transporter"/>
    <property type="match status" value="1"/>
</dbReference>
<keyword evidence="3 6" id="KW-0812">Transmembrane</keyword>
<comment type="subcellular location">
    <subcellularLocation>
        <location evidence="1">Cell membrane</location>
        <topology evidence="1">Multi-pass membrane protein</topology>
    </subcellularLocation>
</comment>
<dbReference type="CDD" id="cd06173">
    <property type="entry name" value="MFS_MefA_like"/>
    <property type="match status" value="1"/>
</dbReference>
<dbReference type="PANTHER" id="PTHR23513:SF6">
    <property type="entry name" value="MAJOR FACILITATOR SUPERFAMILY ASSOCIATED DOMAIN-CONTAINING PROTEIN"/>
    <property type="match status" value="1"/>
</dbReference>
<dbReference type="AlphaFoldDB" id="A0A6L5G9H2"/>
<reference evidence="7 8" key="1">
    <citation type="submission" date="2019-10" db="EMBL/GenBank/DDBJ databases">
        <title>Glycomyces albidus sp. nov., a novel actinomycete isolated from rhizosphere soil of wheat (Triticum aestivum L.).</title>
        <authorList>
            <person name="Qian L."/>
        </authorList>
    </citation>
    <scope>NUCLEOTIDE SEQUENCE [LARGE SCALE GENOMIC DNA]</scope>
    <source>
        <strain evidence="7 8">NEAU-7082</strain>
    </source>
</reference>
<dbReference type="GO" id="GO:0005886">
    <property type="term" value="C:plasma membrane"/>
    <property type="evidence" value="ECO:0007669"/>
    <property type="project" value="UniProtKB-SubCell"/>
</dbReference>
<dbReference type="PANTHER" id="PTHR23513">
    <property type="entry name" value="INTEGRAL MEMBRANE EFFLUX PROTEIN-RELATED"/>
    <property type="match status" value="1"/>
</dbReference>
<feature type="transmembrane region" description="Helical" evidence="6">
    <location>
        <begin position="386"/>
        <end position="404"/>
    </location>
</feature>
<proteinExistence type="predicted"/>
<dbReference type="Pfam" id="PF07690">
    <property type="entry name" value="MFS_1"/>
    <property type="match status" value="1"/>
</dbReference>
<dbReference type="GO" id="GO:0022857">
    <property type="term" value="F:transmembrane transporter activity"/>
    <property type="evidence" value="ECO:0007669"/>
    <property type="project" value="InterPro"/>
</dbReference>
<comment type="caution">
    <text evidence="7">The sequence shown here is derived from an EMBL/GenBank/DDBJ whole genome shotgun (WGS) entry which is preliminary data.</text>
</comment>
<keyword evidence="8" id="KW-1185">Reference proteome</keyword>
<sequence>MTSVTFERAPGSDRLGENRDLRNLFIGGAAAKLGAHISYVALPLAAVEELGASPGEVGLLASLATAAALVFGLPAGAWIDRVRKRRIMVAADLVRAVLMASVPSAWALGALTMWQLYLVVFLAGVGTVAFDVSQQSLLPSIVDRERLTGANARLVALDSGLGVGGRSAAGFLVALLGAPLAVAVDAFGYVCSALFVRRIRSREAPSGPRASIAAEVRAGIGFVWRHRALRAMAASGAVNNCSIAMFLAMLPVVWVGADLPAAGLGVLLGAGGAGSFAGAAVARHLRDRLGTGRALWAVGAAAAPLALSLPLVGPGPGIWVVGLAWALVCAAVGTANVVGVSLRQQATPDELLGRMNAVFRFVLMGAVAAGAAVSGLVGEVASPRTAMWAAAAGMASQWVILFAARRSLR</sequence>
<dbReference type="InterPro" id="IPR011701">
    <property type="entry name" value="MFS"/>
</dbReference>
<evidence type="ECO:0000313" key="8">
    <source>
        <dbReference type="Proteomes" id="UP000477750"/>
    </source>
</evidence>
<feature type="transmembrane region" description="Helical" evidence="6">
    <location>
        <begin position="237"/>
        <end position="255"/>
    </location>
</feature>
<accession>A0A6L5G9H2</accession>
<keyword evidence="4 6" id="KW-1133">Transmembrane helix</keyword>
<keyword evidence="2" id="KW-1003">Cell membrane</keyword>
<organism evidence="7 8">
    <name type="scientific">Glycomyces albidus</name>
    <dbReference type="NCBI Taxonomy" id="2656774"/>
    <lineage>
        <taxon>Bacteria</taxon>
        <taxon>Bacillati</taxon>
        <taxon>Actinomycetota</taxon>
        <taxon>Actinomycetes</taxon>
        <taxon>Glycomycetales</taxon>
        <taxon>Glycomycetaceae</taxon>
        <taxon>Glycomyces</taxon>
    </lineage>
</organism>
<dbReference type="Gene3D" id="1.20.1250.20">
    <property type="entry name" value="MFS general substrate transporter like domains"/>
    <property type="match status" value="1"/>
</dbReference>
<evidence type="ECO:0000256" key="1">
    <source>
        <dbReference type="ARBA" id="ARBA00004651"/>
    </source>
</evidence>
<dbReference type="RefSeq" id="WP_153025459.1">
    <property type="nucleotide sequence ID" value="NZ_WIAO01000012.1"/>
</dbReference>
<dbReference type="Proteomes" id="UP000477750">
    <property type="component" value="Unassembled WGS sequence"/>
</dbReference>
<evidence type="ECO:0000256" key="2">
    <source>
        <dbReference type="ARBA" id="ARBA00022475"/>
    </source>
</evidence>
<feature type="transmembrane region" description="Helical" evidence="6">
    <location>
        <begin position="261"/>
        <end position="282"/>
    </location>
</feature>